<protein>
    <recommendedName>
        <fullName evidence="1">LITAF domain-containing protein</fullName>
    </recommendedName>
</protein>
<evidence type="ECO:0000259" key="1">
    <source>
        <dbReference type="Pfam" id="PF10601"/>
    </source>
</evidence>
<dbReference type="Pfam" id="PF10601">
    <property type="entry name" value="zf-LITAF-like"/>
    <property type="match status" value="1"/>
</dbReference>
<dbReference type="AlphaFoldDB" id="A0A0L7KTG5"/>
<gene>
    <name evidence="2" type="ORF">OBRU01_21053</name>
</gene>
<evidence type="ECO:0000313" key="3">
    <source>
        <dbReference type="Proteomes" id="UP000037510"/>
    </source>
</evidence>
<dbReference type="Proteomes" id="UP000037510">
    <property type="component" value="Unassembled WGS sequence"/>
</dbReference>
<comment type="caution">
    <text evidence="2">The sequence shown here is derived from an EMBL/GenBank/DDBJ whole genome shotgun (WGS) entry which is preliminary data.</text>
</comment>
<dbReference type="InterPro" id="IPR006629">
    <property type="entry name" value="LITAF"/>
</dbReference>
<sequence>MSSTTAPYGPPPPGMVIMTPAVIVRHQMGPKPLHMTCKSCHVQIISRVDQKATWKTHFFALGLCLVGFWRPEEELGPIQCDADRPHAEQVLHPSRMNLSFSAMRIVIESRHDNDSTLYVRSARLSAGH</sequence>
<dbReference type="EMBL" id="JTDY01005840">
    <property type="protein sequence ID" value="KOB66557.1"/>
    <property type="molecule type" value="Genomic_DNA"/>
</dbReference>
<organism evidence="2 3">
    <name type="scientific">Operophtera brumata</name>
    <name type="common">Winter moth</name>
    <name type="synonym">Phalaena brumata</name>
    <dbReference type="NCBI Taxonomy" id="104452"/>
    <lineage>
        <taxon>Eukaryota</taxon>
        <taxon>Metazoa</taxon>
        <taxon>Ecdysozoa</taxon>
        <taxon>Arthropoda</taxon>
        <taxon>Hexapoda</taxon>
        <taxon>Insecta</taxon>
        <taxon>Pterygota</taxon>
        <taxon>Neoptera</taxon>
        <taxon>Endopterygota</taxon>
        <taxon>Lepidoptera</taxon>
        <taxon>Glossata</taxon>
        <taxon>Ditrysia</taxon>
        <taxon>Geometroidea</taxon>
        <taxon>Geometridae</taxon>
        <taxon>Larentiinae</taxon>
        <taxon>Operophtera</taxon>
    </lineage>
</organism>
<accession>A0A0L7KTG5</accession>
<evidence type="ECO:0000313" key="2">
    <source>
        <dbReference type="EMBL" id="KOB66557.1"/>
    </source>
</evidence>
<reference evidence="2 3" key="1">
    <citation type="journal article" date="2015" name="Genome Biol. Evol.">
        <title>The genome of winter moth (Operophtera brumata) provides a genomic perspective on sexual dimorphism and phenology.</title>
        <authorList>
            <person name="Derks M.F."/>
            <person name="Smit S."/>
            <person name="Salis L."/>
            <person name="Schijlen E."/>
            <person name="Bossers A."/>
            <person name="Mateman C."/>
            <person name="Pijl A.S."/>
            <person name="de Ridder D."/>
            <person name="Groenen M.A."/>
            <person name="Visser M.E."/>
            <person name="Megens H.J."/>
        </authorList>
    </citation>
    <scope>NUCLEOTIDE SEQUENCE [LARGE SCALE GENOMIC DNA]</scope>
    <source>
        <strain evidence="2">WM2013NL</strain>
        <tissue evidence="2">Head and thorax</tissue>
    </source>
</reference>
<feature type="domain" description="LITAF" evidence="1">
    <location>
        <begin position="30"/>
        <end position="69"/>
    </location>
</feature>
<name>A0A0L7KTG5_OPEBR</name>
<proteinExistence type="predicted"/>
<keyword evidence="3" id="KW-1185">Reference proteome</keyword>